<dbReference type="Proteomes" id="UP001201873">
    <property type="component" value="Unassembled WGS sequence"/>
</dbReference>
<reference evidence="2 3" key="1">
    <citation type="submission" date="2022-04" db="EMBL/GenBank/DDBJ databases">
        <title>Genome diversity in the genus Frankia.</title>
        <authorList>
            <person name="Carlos-Shanley C."/>
            <person name="Hahn D."/>
        </authorList>
    </citation>
    <scope>NUCLEOTIDE SEQUENCE [LARGE SCALE GENOMIC DNA]</scope>
    <source>
        <strain evidence="2 3">Ag45/Mut15</strain>
    </source>
</reference>
<dbReference type="EMBL" id="JALKFT010000020">
    <property type="protein sequence ID" value="MCK9877682.1"/>
    <property type="molecule type" value="Genomic_DNA"/>
</dbReference>
<evidence type="ECO:0000256" key="1">
    <source>
        <dbReference type="SAM" id="MobiDB-lite"/>
    </source>
</evidence>
<gene>
    <name evidence="2" type="ORF">MXD59_18195</name>
</gene>
<keyword evidence="3" id="KW-1185">Reference proteome</keyword>
<sequence>MADPPFGADGSRPQVTETGWLTNGQRSPAMGARQAMGGLVGWSPPVENAGYQHSPFLDVELWNGPEEKRRWSCACLAAVWQLARLGVLRRRGRDVATPERVSYVLLGP</sequence>
<dbReference type="RefSeq" id="WP_248825892.1">
    <property type="nucleotide sequence ID" value="NZ_JALKFT010000020.1"/>
</dbReference>
<protein>
    <submittedName>
        <fullName evidence="2">Uncharacterized protein</fullName>
    </submittedName>
</protein>
<feature type="compositionally biased region" description="Polar residues" evidence="1">
    <location>
        <begin position="13"/>
        <end position="26"/>
    </location>
</feature>
<name>A0ABT0K1K8_9ACTN</name>
<comment type="caution">
    <text evidence="2">The sequence shown here is derived from an EMBL/GenBank/DDBJ whole genome shotgun (WGS) entry which is preliminary data.</text>
</comment>
<feature type="region of interest" description="Disordered" evidence="1">
    <location>
        <begin position="1"/>
        <end position="27"/>
    </location>
</feature>
<evidence type="ECO:0000313" key="2">
    <source>
        <dbReference type="EMBL" id="MCK9877682.1"/>
    </source>
</evidence>
<evidence type="ECO:0000313" key="3">
    <source>
        <dbReference type="Proteomes" id="UP001201873"/>
    </source>
</evidence>
<accession>A0ABT0K1K8</accession>
<proteinExistence type="predicted"/>
<organism evidence="2 3">
    <name type="scientific">Frankia umida</name>
    <dbReference type="NCBI Taxonomy" id="573489"/>
    <lineage>
        <taxon>Bacteria</taxon>
        <taxon>Bacillati</taxon>
        <taxon>Actinomycetota</taxon>
        <taxon>Actinomycetes</taxon>
        <taxon>Frankiales</taxon>
        <taxon>Frankiaceae</taxon>
        <taxon>Frankia</taxon>
    </lineage>
</organism>